<comment type="catalytic activity">
    <reaction evidence="7">
        <text>[glutamine synthetase]-L-tyrosine + ATP = [glutamine synthetase]-O(4)-(5'-adenylyl)-L-tyrosine + diphosphate</text>
        <dbReference type="Rhea" id="RHEA:18589"/>
        <dbReference type="Rhea" id="RHEA-COMP:10660"/>
        <dbReference type="Rhea" id="RHEA-COMP:10661"/>
        <dbReference type="ChEBI" id="CHEBI:30616"/>
        <dbReference type="ChEBI" id="CHEBI:33019"/>
        <dbReference type="ChEBI" id="CHEBI:46858"/>
        <dbReference type="ChEBI" id="CHEBI:83624"/>
        <dbReference type="EC" id="2.7.7.42"/>
    </reaction>
</comment>
<dbReference type="InterPro" id="IPR023057">
    <property type="entry name" value="GlnE"/>
</dbReference>
<evidence type="ECO:0000259" key="8">
    <source>
        <dbReference type="Pfam" id="PF03710"/>
    </source>
</evidence>
<evidence type="ECO:0000256" key="2">
    <source>
        <dbReference type="ARBA" id="ARBA00022695"/>
    </source>
</evidence>
<dbReference type="KEGG" id="cmb:CSW64_06890"/>
<protein>
    <recommendedName>
        <fullName evidence="7">Bifunctional glutamine synthetase adenylyltransferase/adenylyl-removing enzyme</fullName>
    </recommendedName>
    <alternativeName>
        <fullName evidence="7">ATP:glutamine synthetase adenylyltransferase</fullName>
    </alternativeName>
    <alternativeName>
        <fullName evidence="7">ATase</fullName>
    </alternativeName>
    <domain>
        <recommendedName>
            <fullName evidence="7">Glutamine synthetase adenylyl-L-tyrosine phosphorylase</fullName>
            <ecNumber evidence="7">2.7.7.89</ecNumber>
        </recommendedName>
        <alternativeName>
            <fullName evidence="7">Adenylyl removase</fullName>
            <shortName evidence="7">AR</shortName>
            <shortName evidence="7">AT-N</shortName>
        </alternativeName>
    </domain>
    <domain>
        <recommendedName>
            <fullName evidence="7">Glutamine synthetase adenylyl transferase</fullName>
            <ecNumber evidence="7">2.7.7.42</ecNumber>
        </recommendedName>
        <alternativeName>
            <fullName evidence="7">Adenylyl transferase</fullName>
            <shortName evidence="7">AT</shortName>
            <shortName evidence="7">AT-C</shortName>
        </alternativeName>
    </domain>
</protein>
<dbReference type="Pfam" id="PF08335">
    <property type="entry name" value="GlnD_UR_UTase"/>
    <property type="match status" value="2"/>
</dbReference>
<sequence length="962" mass="104698">MTALAERIAPCGPVIDAKAAERTREVLADRIGAAEAFQTAWPALAPIFASSPYLSGLARRRSQAFLRTLQRDPDARLAGILEEAEAVGAEPDQDLAATKLRELKADLHLLTAVADLGGAWTLDQVTGALTRFADAALHAAVTQVARAEVERGRLTHVGEGPSGPIPGLMIIAMGKHGAYELNYSSDIDISFFYEPHLLPVTEGYEPGDVAVRITHGVSRMMMDRTADGYVFRVDFRLRPDPSSTPPAVPAPAAFTYYESVGQNWERAAFIKARAAAGDIPAGEAFLEELKPFIWRRNLDFAAIADIHSIKRQIHAYKVDERMTAKGADLKLGRGGIREIEFYVQTQQLILGGRHPELRSNRTLDALKALSEAGHVAPEAAEELAWAYADLRALEHRAQMLGDDQTHKLPESDADRKRVAALWGYDNLRSFDATVGRILKAVNGRYGELFRGEEELSSKFGSLVFTGVEDDPETLATLKRMGFSNPPQVSQAIRGWHHGRINATRTERGRELFTRLAPRLLDAAQATGAPDAAFNRFTDFFSGLSSGVQVQSLFLAQPKLFELVVQVMAYAPALAQTLARRPAALDALLDPAFFDPIDAGQGAEALRFALNRTEGFEEAMDAARRVHREQAFRIGVQVMSGSATAEAAGAAFADLADLCIRGLADAALAETERQAGTFDGDVAVVALGKCGGREMTATSDLDLMTLYRSKDPAGMSTIKAWSADTFYARFTQRLIAALSAPTGEGGLYEVDMQLRPTGSKGPVAVSMRAFDDYYDREAETWEMLALTRARVVWATSELFAVEAEAAIERALRRPRDRKRTVADVREMRELMARERPPSGVWDLKLSEGGLVDIEFAAQHLQIVHAGEDGPLAQNTGEALVALGAASLADPGRVADLVEAWRLQQNLSQLLKLALDDRADPADEPKGLQALLARAGGARDLKGLRTRLDRARDKARAAYEAVVA</sequence>
<dbReference type="GO" id="GO:0016874">
    <property type="term" value="F:ligase activity"/>
    <property type="evidence" value="ECO:0007669"/>
    <property type="project" value="UniProtKB-KW"/>
</dbReference>
<evidence type="ECO:0000256" key="1">
    <source>
        <dbReference type="ARBA" id="ARBA00022679"/>
    </source>
</evidence>
<dbReference type="InterPro" id="IPR013546">
    <property type="entry name" value="PII_UdlTrfase/GS_AdlTrfase"/>
</dbReference>
<evidence type="ECO:0000256" key="5">
    <source>
        <dbReference type="ARBA" id="ARBA00022842"/>
    </source>
</evidence>
<reference evidence="10 11" key="1">
    <citation type="submission" date="2017-10" db="EMBL/GenBank/DDBJ databases">
        <title>Genome sequence of Caulobacter mirabilis FWC38.</title>
        <authorList>
            <person name="Fiebig A."/>
            <person name="Crosson S."/>
        </authorList>
    </citation>
    <scope>NUCLEOTIDE SEQUENCE [LARGE SCALE GENOMIC DNA]</scope>
    <source>
        <strain evidence="10 11">FWC 38</strain>
    </source>
</reference>
<keyword evidence="11" id="KW-1185">Reference proteome</keyword>
<evidence type="ECO:0000256" key="7">
    <source>
        <dbReference type="HAMAP-Rule" id="MF_00802"/>
    </source>
</evidence>
<dbReference type="RefSeq" id="WP_099621416.1">
    <property type="nucleotide sequence ID" value="NZ_CP024201.1"/>
</dbReference>
<dbReference type="GO" id="GO:0005829">
    <property type="term" value="C:cytosol"/>
    <property type="evidence" value="ECO:0007669"/>
    <property type="project" value="TreeGrafter"/>
</dbReference>
<dbReference type="EMBL" id="CP024201">
    <property type="protein sequence ID" value="ATQ42159.1"/>
    <property type="molecule type" value="Genomic_DNA"/>
</dbReference>
<dbReference type="Gene3D" id="1.20.120.330">
    <property type="entry name" value="Nucleotidyltransferases domain 2"/>
    <property type="match status" value="2"/>
</dbReference>
<keyword evidence="6 7" id="KW-0511">Multifunctional enzyme</keyword>
<evidence type="ECO:0000313" key="10">
    <source>
        <dbReference type="EMBL" id="ATQ42159.1"/>
    </source>
</evidence>
<dbReference type="Pfam" id="PF03710">
    <property type="entry name" value="GlnE"/>
    <property type="match status" value="2"/>
</dbReference>
<evidence type="ECO:0000313" key="11">
    <source>
        <dbReference type="Proteomes" id="UP000228945"/>
    </source>
</evidence>
<comment type="catalytic activity">
    <reaction evidence="7">
        <text>[glutamine synthetase]-O(4)-(5'-adenylyl)-L-tyrosine + phosphate = [glutamine synthetase]-L-tyrosine + ADP</text>
        <dbReference type="Rhea" id="RHEA:43716"/>
        <dbReference type="Rhea" id="RHEA-COMP:10660"/>
        <dbReference type="Rhea" id="RHEA-COMP:10661"/>
        <dbReference type="ChEBI" id="CHEBI:43474"/>
        <dbReference type="ChEBI" id="CHEBI:46858"/>
        <dbReference type="ChEBI" id="CHEBI:83624"/>
        <dbReference type="ChEBI" id="CHEBI:456216"/>
        <dbReference type="EC" id="2.7.7.89"/>
    </reaction>
</comment>
<dbReference type="EC" id="2.7.7.42" evidence="7"/>
<dbReference type="PANTHER" id="PTHR30621">
    <property type="entry name" value="GLUTAMINE SYNTHETASE ADENYLYLTRANSFERASE"/>
    <property type="match status" value="1"/>
</dbReference>
<feature type="domain" description="Glutamate-ammonia ligase adenylyltransferase repeated" evidence="8">
    <location>
        <begin position="562"/>
        <end position="798"/>
    </location>
</feature>
<keyword evidence="4 7" id="KW-0067">ATP-binding</keyword>
<evidence type="ECO:0000256" key="4">
    <source>
        <dbReference type="ARBA" id="ARBA00022840"/>
    </source>
</evidence>
<dbReference type="Gene3D" id="1.20.120.1510">
    <property type="match status" value="1"/>
</dbReference>
<dbReference type="GO" id="GO:0008882">
    <property type="term" value="F:[glutamate-ammonia-ligase] adenylyltransferase activity"/>
    <property type="evidence" value="ECO:0007669"/>
    <property type="project" value="UniProtKB-UniRule"/>
</dbReference>
<keyword evidence="3 7" id="KW-0547">Nucleotide-binding</keyword>
<feature type="region of interest" description="Adenylyl transferase" evidence="7">
    <location>
        <begin position="456"/>
        <end position="962"/>
    </location>
</feature>
<dbReference type="InterPro" id="IPR043519">
    <property type="entry name" value="NT_sf"/>
</dbReference>
<feature type="domain" description="PII-uridylyltransferase/Glutamine-synthetase adenylyltransferase" evidence="9">
    <location>
        <begin position="320"/>
        <end position="444"/>
    </location>
</feature>
<keyword evidence="1 7" id="KW-0808">Transferase</keyword>
<gene>
    <name evidence="7" type="primary">glnE</name>
    <name evidence="10" type="ORF">CSW64_06890</name>
</gene>
<dbReference type="PANTHER" id="PTHR30621:SF0">
    <property type="entry name" value="BIFUNCTIONAL GLUTAMINE SYNTHETASE ADENYLYLTRANSFERASE_ADENYLYL-REMOVING ENZYME"/>
    <property type="match status" value="1"/>
</dbReference>
<dbReference type="HAMAP" id="MF_00802">
    <property type="entry name" value="GlnE"/>
    <property type="match status" value="1"/>
</dbReference>
<dbReference type="NCBIfam" id="NF010706">
    <property type="entry name" value="PRK14108.1"/>
    <property type="match status" value="1"/>
</dbReference>
<keyword evidence="2 7" id="KW-0548">Nucleotidyltransferase</keyword>
<comment type="function">
    <text evidence="7">Involved in the regulation of glutamine synthetase GlnA, a key enzyme in the process to assimilate ammonia. When cellular nitrogen levels are high, the C-terminal adenylyl transferase (AT) inactivates GlnA by covalent transfer of an adenylyl group from ATP to specific tyrosine residue of GlnA, thus reducing its activity. Conversely, when nitrogen levels are low, the N-terminal adenylyl removase (AR) activates GlnA by removing the adenylyl group by phosphorolysis, increasing its activity. The regulatory region of GlnE binds the signal transduction protein PII (GlnB) which indicates the nitrogen status of the cell.</text>
</comment>
<dbReference type="SUPFAM" id="SSF81301">
    <property type="entry name" value="Nucleotidyltransferase"/>
    <property type="match status" value="2"/>
</dbReference>
<dbReference type="GO" id="GO:0000287">
    <property type="term" value="F:magnesium ion binding"/>
    <property type="evidence" value="ECO:0007669"/>
    <property type="project" value="UniProtKB-UniRule"/>
</dbReference>
<dbReference type="OrthoDB" id="9759366at2"/>
<dbReference type="Gene3D" id="3.30.460.10">
    <property type="entry name" value="Beta Polymerase, domain 2"/>
    <property type="match status" value="2"/>
</dbReference>
<proteinExistence type="inferred from homology"/>
<comment type="cofactor">
    <cofactor evidence="7">
        <name>Mg(2+)</name>
        <dbReference type="ChEBI" id="CHEBI:18420"/>
    </cofactor>
</comment>
<organism evidence="10 11">
    <name type="scientific">Caulobacter mirabilis</name>
    <dbReference type="NCBI Taxonomy" id="69666"/>
    <lineage>
        <taxon>Bacteria</taxon>
        <taxon>Pseudomonadati</taxon>
        <taxon>Pseudomonadota</taxon>
        <taxon>Alphaproteobacteria</taxon>
        <taxon>Caulobacterales</taxon>
        <taxon>Caulobacteraceae</taxon>
        <taxon>Caulobacter</taxon>
    </lineage>
</organism>
<feature type="region of interest" description="Adenylyl removase" evidence="7">
    <location>
        <begin position="1"/>
        <end position="453"/>
    </location>
</feature>
<dbReference type="Proteomes" id="UP000228945">
    <property type="component" value="Chromosome"/>
</dbReference>
<dbReference type="GO" id="GO:0047388">
    <property type="term" value="F:[glutamine synthetase]-adenylyl-L-tyrosine phosphorylase activity"/>
    <property type="evidence" value="ECO:0007669"/>
    <property type="project" value="UniProtKB-EC"/>
</dbReference>
<dbReference type="NCBIfam" id="NF008292">
    <property type="entry name" value="PRK11072.1"/>
    <property type="match status" value="1"/>
</dbReference>
<name>A0A2D2AVW8_9CAUL</name>
<dbReference type="AlphaFoldDB" id="A0A2D2AVW8"/>
<evidence type="ECO:0000256" key="3">
    <source>
        <dbReference type="ARBA" id="ARBA00022741"/>
    </source>
</evidence>
<evidence type="ECO:0000256" key="6">
    <source>
        <dbReference type="ARBA" id="ARBA00023268"/>
    </source>
</evidence>
<keyword evidence="5 7" id="KW-0460">Magnesium</keyword>
<dbReference type="EC" id="2.7.7.89" evidence="7"/>
<dbReference type="GO" id="GO:0005524">
    <property type="term" value="F:ATP binding"/>
    <property type="evidence" value="ECO:0007669"/>
    <property type="project" value="UniProtKB-UniRule"/>
</dbReference>
<dbReference type="CDD" id="cd05401">
    <property type="entry name" value="NT_GlnE_GlnD_like"/>
    <property type="match status" value="1"/>
</dbReference>
<dbReference type="GO" id="GO:0000820">
    <property type="term" value="P:regulation of glutamine family amino acid metabolic process"/>
    <property type="evidence" value="ECO:0007669"/>
    <property type="project" value="UniProtKB-UniRule"/>
</dbReference>
<dbReference type="SUPFAM" id="SSF81593">
    <property type="entry name" value="Nucleotidyltransferase substrate binding subunit/domain"/>
    <property type="match status" value="2"/>
</dbReference>
<accession>A0A2D2AVW8</accession>
<evidence type="ECO:0000259" key="9">
    <source>
        <dbReference type="Pfam" id="PF08335"/>
    </source>
</evidence>
<comment type="similarity">
    <text evidence="7">Belongs to the GlnE family.</text>
</comment>
<keyword evidence="10" id="KW-0436">Ligase</keyword>
<feature type="domain" description="PII-uridylyltransferase/Glutamine-synthetase adenylyltransferase" evidence="9">
    <location>
        <begin position="840"/>
        <end position="958"/>
    </location>
</feature>
<dbReference type="InterPro" id="IPR005190">
    <property type="entry name" value="GlnE_rpt_dom"/>
</dbReference>
<feature type="domain" description="Glutamate-ammonia ligase adenylyltransferase repeated" evidence="8">
    <location>
        <begin position="43"/>
        <end position="287"/>
    </location>
</feature>